<comment type="similarity">
    <text evidence="3">Belongs to the gas vesicle GvpF/GvpL family.</text>
</comment>
<dbReference type="AlphaFoldDB" id="A0A1I6GU83"/>
<evidence type="ECO:0000313" key="4">
    <source>
        <dbReference type="EMBL" id="SFR45805.1"/>
    </source>
</evidence>
<dbReference type="EMBL" id="FOYS01000002">
    <property type="protein sequence ID" value="SFR45805.1"/>
    <property type="molecule type" value="Genomic_DNA"/>
</dbReference>
<sequence>MSSDDSGGGDESASSTRNGRYLYCVVRRDDDAAASFDVSGVDGAPLTLVSAGGLSAVVHDRDEPYESDETTQVRDWLYDHQSAVERVGETFGTPVPFRFDTIVRGGDEAVRAWLDANAETLNEALTALDGRWEYRVEVEWDREALVDRLTEDDERLAELDDRLADASEGTAFLVEKQYDRRVSELVTERRRTRSASLDEELRRRTAEVVELGDAPQTPLTETPSGPTARFAVLADDDERDAVGSYLDTIADEDGASVRYTGPWPPYTFAPDACAPTGEDGPGPAE</sequence>
<dbReference type="GO" id="GO:0031412">
    <property type="term" value="P:gas vesicle organization"/>
    <property type="evidence" value="ECO:0007669"/>
    <property type="project" value="InterPro"/>
</dbReference>
<evidence type="ECO:0000256" key="2">
    <source>
        <dbReference type="ARBA" id="ARBA00035108"/>
    </source>
</evidence>
<dbReference type="InterPro" id="IPR009430">
    <property type="entry name" value="GvpL/GvpF"/>
</dbReference>
<reference evidence="5" key="1">
    <citation type="submission" date="2016-10" db="EMBL/GenBank/DDBJ databases">
        <authorList>
            <person name="Varghese N."/>
            <person name="Submissions S."/>
        </authorList>
    </citation>
    <scope>NUCLEOTIDE SEQUENCE [LARGE SCALE GENOMIC DNA]</scope>
    <source>
        <strain evidence="5">CGMCC 1.8711</strain>
    </source>
</reference>
<gene>
    <name evidence="4" type="ORF">SAMN04488124_1544</name>
</gene>
<name>A0A1I6GU83_9EURY</name>
<organism evidence="4 5">
    <name type="scientific">Halogeometricum limi</name>
    <dbReference type="NCBI Taxonomy" id="555875"/>
    <lineage>
        <taxon>Archaea</taxon>
        <taxon>Methanobacteriati</taxon>
        <taxon>Methanobacteriota</taxon>
        <taxon>Stenosarchaea group</taxon>
        <taxon>Halobacteria</taxon>
        <taxon>Halobacteriales</taxon>
        <taxon>Haloferacaceae</taxon>
        <taxon>Halogeometricum</taxon>
    </lineage>
</organism>
<protein>
    <submittedName>
        <fullName evidence="4">Gas vesicle synthesis protein GvpL/GvpF</fullName>
    </submittedName>
</protein>
<accession>A0A1I6GU83</accession>
<evidence type="ECO:0000256" key="3">
    <source>
        <dbReference type="ARBA" id="ARBA00035643"/>
    </source>
</evidence>
<proteinExistence type="inferred from homology"/>
<dbReference type="RefSeq" id="WP_089878768.1">
    <property type="nucleotide sequence ID" value="NZ_FOYS01000002.1"/>
</dbReference>
<evidence type="ECO:0000313" key="5">
    <source>
        <dbReference type="Proteomes" id="UP000243250"/>
    </source>
</evidence>
<dbReference type="PANTHER" id="PTHR36852">
    <property type="entry name" value="PROTEIN GVPL 2"/>
    <property type="match status" value="1"/>
</dbReference>
<keyword evidence="1" id="KW-0304">Gas vesicle</keyword>
<keyword evidence="5" id="KW-1185">Reference proteome</keyword>
<dbReference type="InterPro" id="IPR054796">
    <property type="entry name" value="Gas_vesic_GvpL"/>
</dbReference>
<dbReference type="Proteomes" id="UP000243250">
    <property type="component" value="Unassembled WGS sequence"/>
</dbReference>
<dbReference type="PANTHER" id="PTHR36852:SF1">
    <property type="entry name" value="PROTEIN GVPL 2"/>
    <property type="match status" value="1"/>
</dbReference>
<dbReference type="NCBIfam" id="NF045778">
    <property type="entry name" value="gas_vesic_GvpL"/>
    <property type="match status" value="1"/>
</dbReference>
<dbReference type="STRING" id="555875.SAMN04488124_1544"/>
<dbReference type="Pfam" id="PF06386">
    <property type="entry name" value="GvpL_GvpF"/>
    <property type="match status" value="1"/>
</dbReference>
<evidence type="ECO:0000256" key="1">
    <source>
        <dbReference type="ARBA" id="ARBA00022987"/>
    </source>
</evidence>
<dbReference type="OrthoDB" id="350702at2157"/>
<dbReference type="GO" id="GO:0031411">
    <property type="term" value="C:gas vesicle"/>
    <property type="evidence" value="ECO:0007669"/>
    <property type="project" value="UniProtKB-SubCell"/>
</dbReference>
<comment type="subcellular location">
    <subcellularLocation>
        <location evidence="2">Gas vesicle</location>
    </subcellularLocation>
</comment>